<dbReference type="InterPro" id="IPR006342">
    <property type="entry name" value="FkbM_mtfrase"/>
</dbReference>
<proteinExistence type="predicted"/>
<organism evidence="2 3">
    <name type="scientific">Salipiger profundus</name>
    <dbReference type="NCBI Taxonomy" id="1229727"/>
    <lineage>
        <taxon>Bacteria</taxon>
        <taxon>Pseudomonadati</taxon>
        <taxon>Pseudomonadota</taxon>
        <taxon>Alphaproteobacteria</taxon>
        <taxon>Rhodobacterales</taxon>
        <taxon>Roseobacteraceae</taxon>
        <taxon>Salipiger</taxon>
    </lineage>
</organism>
<keyword evidence="2" id="KW-0489">Methyltransferase</keyword>
<sequence>MDFEHRISVNEYGFYCVPADYVKREIPKILANGEVYEPNTLRLMQRRTGGGDIVTGGAFIGDFLPALSRALSPGAQIFSFEPNPLSFSAACETIALNDLANVTLAPVAVGETPGTLQLQLARPGGDPMAARARIVSPEAEGDTLPVEVTTLDTLVPAGRRVSILHLDVEGHERPALLGARRIVEHCAPMIVLEAGRPWQRQMYADFLAEQFPDKGYRLCGAMERNAFFLPQT</sequence>
<protein>
    <submittedName>
        <fullName evidence="2">Methyltransferase, FkbM family</fullName>
    </submittedName>
</protein>
<evidence type="ECO:0000259" key="1">
    <source>
        <dbReference type="Pfam" id="PF05050"/>
    </source>
</evidence>
<dbReference type="PANTHER" id="PTHR34203">
    <property type="entry name" value="METHYLTRANSFERASE, FKBM FAMILY PROTEIN"/>
    <property type="match status" value="1"/>
</dbReference>
<dbReference type="Proteomes" id="UP000186559">
    <property type="component" value="Chromosome"/>
</dbReference>
<dbReference type="InterPro" id="IPR052514">
    <property type="entry name" value="SAM-dependent_MTase"/>
</dbReference>
<dbReference type="GO" id="GO:0008168">
    <property type="term" value="F:methyltransferase activity"/>
    <property type="evidence" value="ECO:0007669"/>
    <property type="project" value="UniProtKB-KW"/>
</dbReference>
<dbReference type="PANTHER" id="PTHR34203:SF15">
    <property type="entry name" value="SLL1173 PROTEIN"/>
    <property type="match status" value="1"/>
</dbReference>
<evidence type="ECO:0000313" key="3">
    <source>
        <dbReference type="Proteomes" id="UP000186559"/>
    </source>
</evidence>
<dbReference type="SUPFAM" id="SSF53335">
    <property type="entry name" value="S-adenosyl-L-methionine-dependent methyltransferases"/>
    <property type="match status" value="1"/>
</dbReference>
<dbReference type="KEGG" id="tpro:Ga0080559_TMP1961"/>
<evidence type="ECO:0000313" key="2">
    <source>
        <dbReference type="EMBL" id="APX22757.1"/>
    </source>
</evidence>
<name>A0A1U7D3K9_9RHOB</name>
<reference evidence="2 3" key="1">
    <citation type="submission" date="2016-03" db="EMBL/GenBank/DDBJ databases">
        <title>Deep-sea bacteria in the southern Pacific.</title>
        <authorList>
            <person name="Tang K."/>
        </authorList>
    </citation>
    <scope>NUCLEOTIDE SEQUENCE [LARGE SCALE GENOMIC DNA]</scope>
    <source>
        <strain evidence="2 3">JLT2016</strain>
    </source>
</reference>
<dbReference type="RefSeq" id="WP_076622992.1">
    <property type="nucleotide sequence ID" value="NZ_BMEW01000004.1"/>
</dbReference>
<dbReference type="Gene3D" id="3.40.50.150">
    <property type="entry name" value="Vaccinia Virus protein VP39"/>
    <property type="match status" value="1"/>
</dbReference>
<feature type="domain" description="Methyltransferase FkbM" evidence="1">
    <location>
        <begin position="57"/>
        <end position="218"/>
    </location>
</feature>
<dbReference type="InterPro" id="IPR029063">
    <property type="entry name" value="SAM-dependent_MTases_sf"/>
</dbReference>
<keyword evidence="2" id="KW-0808">Transferase</keyword>
<dbReference type="STRING" id="1229727.Ga0080559_TMP1961"/>
<keyword evidence="3" id="KW-1185">Reference proteome</keyword>
<dbReference type="NCBIfam" id="TIGR01444">
    <property type="entry name" value="fkbM_fam"/>
    <property type="match status" value="1"/>
</dbReference>
<gene>
    <name evidence="2" type="ORF">Ga0080559_TMP1961</name>
</gene>
<dbReference type="AlphaFoldDB" id="A0A1U7D3K9"/>
<accession>A0A1U7D3K9</accession>
<dbReference type="Pfam" id="PF05050">
    <property type="entry name" value="Methyltransf_21"/>
    <property type="match status" value="1"/>
</dbReference>
<dbReference type="GO" id="GO:0032259">
    <property type="term" value="P:methylation"/>
    <property type="evidence" value="ECO:0007669"/>
    <property type="project" value="UniProtKB-KW"/>
</dbReference>
<dbReference type="EMBL" id="CP014796">
    <property type="protein sequence ID" value="APX22757.1"/>
    <property type="molecule type" value="Genomic_DNA"/>
</dbReference>